<protein>
    <submittedName>
        <fullName evidence="1">Uncharacterized protein</fullName>
    </submittedName>
</protein>
<dbReference type="Proteomes" id="UP000276133">
    <property type="component" value="Unassembled WGS sequence"/>
</dbReference>
<reference evidence="1 2" key="1">
    <citation type="journal article" date="2018" name="Sci. Rep.">
        <title>Genomic signatures of local adaptation to the degree of environmental predictability in rotifers.</title>
        <authorList>
            <person name="Franch-Gras L."/>
            <person name="Hahn C."/>
            <person name="Garcia-Roger E.M."/>
            <person name="Carmona M.J."/>
            <person name="Serra M."/>
            <person name="Gomez A."/>
        </authorList>
    </citation>
    <scope>NUCLEOTIDE SEQUENCE [LARGE SCALE GENOMIC DNA]</scope>
    <source>
        <strain evidence="1">HYR1</strain>
    </source>
</reference>
<proteinExistence type="predicted"/>
<evidence type="ECO:0000313" key="2">
    <source>
        <dbReference type="Proteomes" id="UP000276133"/>
    </source>
</evidence>
<evidence type="ECO:0000313" key="1">
    <source>
        <dbReference type="EMBL" id="RMZ95354.1"/>
    </source>
</evidence>
<keyword evidence="2" id="KW-1185">Reference proteome</keyword>
<comment type="caution">
    <text evidence="1">The sequence shown here is derived from an EMBL/GenBank/DDBJ whole genome shotgun (WGS) entry which is preliminary data.</text>
</comment>
<name>A0A3M7P9H3_BRAPC</name>
<sequence length="75" mass="9180">MGFKKRVWFRIFLDNFKQQELKEDKINLHCSLSLLLYCYNSSRHLETHENNTEAENYSIGTNFYRHQLNHIKPYN</sequence>
<organism evidence="1 2">
    <name type="scientific">Brachionus plicatilis</name>
    <name type="common">Marine rotifer</name>
    <name type="synonym">Brachionus muelleri</name>
    <dbReference type="NCBI Taxonomy" id="10195"/>
    <lineage>
        <taxon>Eukaryota</taxon>
        <taxon>Metazoa</taxon>
        <taxon>Spiralia</taxon>
        <taxon>Gnathifera</taxon>
        <taxon>Rotifera</taxon>
        <taxon>Eurotatoria</taxon>
        <taxon>Monogononta</taxon>
        <taxon>Pseudotrocha</taxon>
        <taxon>Ploima</taxon>
        <taxon>Brachionidae</taxon>
        <taxon>Brachionus</taxon>
    </lineage>
</organism>
<accession>A0A3M7P9H3</accession>
<dbReference type="EMBL" id="REGN01012462">
    <property type="protein sequence ID" value="RMZ95354.1"/>
    <property type="molecule type" value="Genomic_DNA"/>
</dbReference>
<dbReference type="AlphaFoldDB" id="A0A3M7P9H3"/>
<gene>
    <name evidence="1" type="ORF">BpHYR1_011749</name>
</gene>